<dbReference type="PANTHER" id="PTHR43032:SF3">
    <property type="entry name" value="PROTEIN-METHIONINE-SULFOXIDE REDUCTASE CATALYTIC SUBUNIT MSRP"/>
    <property type="match status" value="1"/>
</dbReference>
<proteinExistence type="predicted"/>
<evidence type="ECO:0000256" key="2">
    <source>
        <dbReference type="ARBA" id="ARBA00022692"/>
    </source>
</evidence>
<keyword evidence="4 5" id="KW-0472">Membrane</keyword>
<keyword evidence="8" id="KW-1185">Reference proteome</keyword>
<evidence type="ECO:0000313" key="9">
    <source>
        <dbReference type="WBParaSite" id="L893_g3090.t1"/>
    </source>
</evidence>
<dbReference type="NCBIfam" id="NF003767">
    <property type="entry name" value="PRK05363.1"/>
    <property type="match status" value="1"/>
</dbReference>
<dbReference type="InterPro" id="IPR036374">
    <property type="entry name" value="OxRdtase_Mopterin-bd_sf"/>
</dbReference>
<keyword evidence="3 5" id="KW-1133">Transmembrane helix</keyword>
<feature type="transmembrane region" description="Helical" evidence="5">
    <location>
        <begin position="201"/>
        <end position="223"/>
    </location>
</feature>
<feature type="transmembrane region" description="Helical" evidence="5">
    <location>
        <begin position="235"/>
        <end position="254"/>
    </location>
</feature>
<name>A0A1I7ZXI4_9BILA</name>
<dbReference type="GO" id="GO:0016020">
    <property type="term" value="C:membrane"/>
    <property type="evidence" value="ECO:0007669"/>
    <property type="project" value="UniProtKB-SubCell"/>
</dbReference>
<dbReference type="Pfam" id="PF01794">
    <property type="entry name" value="Ferric_reduct"/>
    <property type="match status" value="1"/>
</dbReference>
<feature type="domain" description="Oxidoreductase molybdopterin-binding" evidence="6">
    <location>
        <begin position="12"/>
        <end position="78"/>
    </location>
</feature>
<sequence length="256" mass="28855">MPGQRSGFALIDWPYVEGLRLDEAMNPLAILAVGMYGRELPNQNGAPLRLVVPWKYGFKSIKSIVRISLVEQQPRTTWQNIAPEEYGFYANVNPTVDHPRWTQARERRLPSGLFSPNRPGPAEELLMRYPLFRFAAFLLACVWPLYWLAQAVLDALGPDPGKVLVDRMGQGALVMLLVTLCMTPLQKLTGWSGWIVVRRQLGLWCFAYVLMHLCAYLFFILGLDWGQLGVELRKRPYIIVGSLALVGLLALAVTSN</sequence>
<evidence type="ECO:0000259" key="6">
    <source>
        <dbReference type="Pfam" id="PF00174"/>
    </source>
</evidence>
<keyword evidence="2 5" id="KW-0812">Transmembrane</keyword>
<evidence type="ECO:0000313" key="8">
    <source>
        <dbReference type="Proteomes" id="UP000095287"/>
    </source>
</evidence>
<dbReference type="WBParaSite" id="L893_g3090.t1">
    <property type="protein sequence ID" value="L893_g3090.t1"/>
    <property type="gene ID" value="L893_g3090"/>
</dbReference>
<dbReference type="Proteomes" id="UP000095287">
    <property type="component" value="Unplaced"/>
</dbReference>
<feature type="domain" description="Ferric oxidoreductase" evidence="7">
    <location>
        <begin position="169"/>
        <end position="255"/>
    </location>
</feature>
<dbReference type="InterPro" id="IPR013130">
    <property type="entry name" value="Fe3_Rdtase_TM_dom"/>
</dbReference>
<evidence type="ECO:0000256" key="1">
    <source>
        <dbReference type="ARBA" id="ARBA00004141"/>
    </source>
</evidence>
<organism evidence="8 9">
    <name type="scientific">Steinernema glaseri</name>
    <dbReference type="NCBI Taxonomy" id="37863"/>
    <lineage>
        <taxon>Eukaryota</taxon>
        <taxon>Metazoa</taxon>
        <taxon>Ecdysozoa</taxon>
        <taxon>Nematoda</taxon>
        <taxon>Chromadorea</taxon>
        <taxon>Rhabditida</taxon>
        <taxon>Tylenchina</taxon>
        <taxon>Panagrolaimomorpha</taxon>
        <taxon>Strongyloidoidea</taxon>
        <taxon>Steinernematidae</taxon>
        <taxon>Steinernema</taxon>
    </lineage>
</organism>
<accession>A0A1I7ZXI4</accession>
<evidence type="ECO:0000256" key="3">
    <source>
        <dbReference type="ARBA" id="ARBA00022989"/>
    </source>
</evidence>
<dbReference type="InterPro" id="IPR000572">
    <property type="entry name" value="OxRdtase_Mopterin-bd_dom"/>
</dbReference>
<evidence type="ECO:0000259" key="7">
    <source>
        <dbReference type="Pfam" id="PF01794"/>
    </source>
</evidence>
<dbReference type="SUPFAM" id="SSF56524">
    <property type="entry name" value="Oxidoreductase molybdopterin-binding domain"/>
    <property type="match status" value="1"/>
</dbReference>
<evidence type="ECO:0000256" key="5">
    <source>
        <dbReference type="SAM" id="Phobius"/>
    </source>
</evidence>
<dbReference type="PANTHER" id="PTHR43032">
    <property type="entry name" value="PROTEIN-METHIONINE-SULFOXIDE REDUCTASE"/>
    <property type="match status" value="1"/>
</dbReference>
<dbReference type="AlphaFoldDB" id="A0A1I7ZXI4"/>
<feature type="transmembrane region" description="Helical" evidence="5">
    <location>
        <begin position="169"/>
        <end position="189"/>
    </location>
</feature>
<feature type="transmembrane region" description="Helical" evidence="5">
    <location>
        <begin position="131"/>
        <end position="149"/>
    </location>
</feature>
<dbReference type="Gene3D" id="3.90.420.10">
    <property type="entry name" value="Oxidoreductase, molybdopterin-binding domain"/>
    <property type="match status" value="1"/>
</dbReference>
<reference evidence="9" key="1">
    <citation type="submission" date="2016-11" db="UniProtKB">
        <authorList>
            <consortium name="WormBaseParasite"/>
        </authorList>
    </citation>
    <scope>IDENTIFICATION</scope>
</reference>
<comment type="subcellular location">
    <subcellularLocation>
        <location evidence="1">Membrane</location>
        <topology evidence="1">Multi-pass membrane protein</topology>
    </subcellularLocation>
</comment>
<evidence type="ECO:0000256" key="4">
    <source>
        <dbReference type="ARBA" id="ARBA00023136"/>
    </source>
</evidence>
<dbReference type="Pfam" id="PF00174">
    <property type="entry name" value="Oxidored_molyb"/>
    <property type="match status" value="1"/>
</dbReference>
<protein>
    <submittedName>
        <fullName evidence="9">Sulfoxide reductase heme-binding subunit YedZ</fullName>
    </submittedName>
</protein>